<dbReference type="AlphaFoldDB" id="A0A974GXF3"/>
<dbReference type="EMBL" id="JACBNQ010000015">
    <property type="protein sequence ID" value="NYB74995.1"/>
    <property type="molecule type" value="Genomic_DNA"/>
</dbReference>
<keyword evidence="3" id="KW-1185">Reference proteome</keyword>
<feature type="compositionally biased region" description="Polar residues" evidence="1">
    <location>
        <begin position="29"/>
        <end position="48"/>
    </location>
</feature>
<sequence length="103" mass="11653">MVMVNGELYYDTGKESEIDGRCGLMDGEITSSVSDSEIPTEDNQSNFGTGYEYQIGTEGRIEIYINNKWLVFEKRIEDDKTVPNPDGAENTSKSFLRLSRSIR</sequence>
<feature type="region of interest" description="Disordered" evidence="1">
    <location>
        <begin position="25"/>
        <end position="49"/>
    </location>
</feature>
<dbReference type="Proteomes" id="UP000611629">
    <property type="component" value="Unassembled WGS sequence"/>
</dbReference>
<evidence type="ECO:0000313" key="3">
    <source>
        <dbReference type="Proteomes" id="UP000611629"/>
    </source>
</evidence>
<proteinExistence type="predicted"/>
<gene>
    <name evidence="2" type="ORF">HZF24_12680</name>
</gene>
<organism evidence="2 3">
    <name type="scientific">Sedimentibacter hydroxybenzoicus DSM 7310</name>
    <dbReference type="NCBI Taxonomy" id="1123245"/>
    <lineage>
        <taxon>Bacteria</taxon>
        <taxon>Bacillati</taxon>
        <taxon>Bacillota</taxon>
        <taxon>Tissierellia</taxon>
        <taxon>Sedimentibacter</taxon>
    </lineage>
</organism>
<protein>
    <submittedName>
        <fullName evidence="2">Uncharacterized protein</fullName>
    </submittedName>
</protein>
<accession>A0A974GXF3</accession>
<feature type="region of interest" description="Disordered" evidence="1">
    <location>
        <begin position="79"/>
        <end position="103"/>
    </location>
</feature>
<name>A0A974GXF3_SEDHY</name>
<reference evidence="2" key="1">
    <citation type="submission" date="2020-07" db="EMBL/GenBank/DDBJ databases">
        <title>Genomic analysis of a strain of Sedimentibacter Hydroxybenzoicus DSM7310.</title>
        <authorList>
            <person name="Ma S."/>
        </authorList>
    </citation>
    <scope>NUCLEOTIDE SEQUENCE</scope>
    <source>
        <strain evidence="2">DSM 7310</strain>
    </source>
</reference>
<comment type="caution">
    <text evidence="2">The sequence shown here is derived from an EMBL/GenBank/DDBJ whole genome shotgun (WGS) entry which is preliminary data.</text>
</comment>
<evidence type="ECO:0000256" key="1">
    <source>
        <dbReference type="SAM" id="MobiDB-lite"/>
    </source>
</evidence>
<evidence type="ECO:0000313" key="2">
    <source>
        <dbReference type="EMBL" id="NYB74995.1"/>
    </source>
</evidence>